<evidence type="ECO:0000256" key="1">
    <source>
        <dbReference type="ARBA" id="ARBA00004651"/>
    </source>
</evidence>
<dbReference type="Proteomes" id="UP001285636">
    <property type="component" value="Unassembled WGS sequence"/>
</dbReference>
<evidence type="ECO:0000256" key="4">
    <source>
        <dbReference type="ARBA" id="ARBA00022475"/>
    </source>
</evidence>
<gene>
    <name evidence="10" type="ORF">RYX45_24780</name>
</gene>
<accession>A0AAJ2NTI6</accession>
<keyword evidence="8 9" id="KW-0472">Membrane</keyword>
<dbReference type="RefSeq" id="WP_323468308.1">
    <property type="nucleotide sequence ID" value="NZ_JAWJAY010001368.1"/>
</dbReference>
<feature type="non-terminal residue" evidence="10">
    <location>
        <position position="80"/>
    </location>
</feature>
<feature type="non-terminal residue" evidence="10">
    <location>
        <position position="1"/>
    </location>
</feature>
<evidence type="ECO:0000256" key="7">
    <source>
        <dbReference type="ARBA" id="ARBA00022989"/>
    </source>
</evidence>
<evidence type="ECO:0000313" key="10">
    <source>
        <dbReference type="EMBL" id="MDV2888380.1"/>
    </source>
</evidence>
<dbReference type="PANTHER" id="PTHR30330">
    <property type="entry name" value="AGSS FAMILY TRANSPORTER, SODIUM-ALANINE"/>
    <property type="match status" value="1"/>
</dbReference>
<keyword evidence="7 9" id="KW-1133">Transmembrane helix</keyword>
<organism evidence="10 11">
    <name type="scientific">Alkalihalophilus pseudofirmus</name>
    <name type="common">Bacillus pseudofirmus</name>
    <dbReference type="NCBI Taxonomy" id="79885"/>
    <lineage>
        <taxon>Bacteria</taxon>
        <taxon>Bacillati</taxon>
        <taxon>Bacillota</taxon>
        <taxon>Bacilli</taxon>
        <taxon>Bacillales</taxon>
        <taxon>Bacillaceae</taxon>
        <taxon>Alkalihalophilus</taxon>
    </lineage>
</organism>
<feature type="transmembrane region" description="Helical" evidence="9">
    <location>
        <begin position="31"/>
        <end position="53"/>
    </location>
</feature>
<dbReference type="AlphaFoldDB" id="A0AAJ2NTI6"/>
<dbReference type="PANTHER" id="PTHR30330:SF7">
    <property type="entry name" value="SODIUM_PROTON-DEPENDENT ALANINE CARRIER PROTEIN YRBD-RELATED"/>
    <property type="match status" value="1"/>
</dbReference>
<feature type="transmembrane region" description="Helical" evidence="9">
    <location>
        <begin position="7"/>
        <end position="25"/>
    </location>
</feature>
<keyword evidence="3" id="KW-0813">Transport</keyword>
<keyword evidence="5 9" id="KW-0812">Transmembrane</keyword>
<dbReference type="GO" id="GO:0005283">
    <property type="term" value="F:amino acid:sodium symporter activity"/>
    <property type="evidence" value="ECO:0007669"/>
    <property type="project" value="InterPro"/>
</dbReference>
<comment type="caution">
    <text evidence="10">The sequence shown here is derived from an EMBL/GenBank/DDBJ whole genome shotgun (WGS) entry which is preliminary data.</text>
</comment>
<dbReference type="Pfam" id="PF01235">
    <property type="entry name" value="Na_Ala_symp"/>
    <property type="match status" value="1"/>
</dbReference>
<evidence type="ECO:0000256" key="2">
    <source>
        <dbReference type="ARBA" id="ARBA00009261"/>
    </source>
</evidence>
<dbReference type="EMBL" id="JAWJAY010001368">
    <property type="protein sequence ID" value="MDV2888380.1"/>
    <property type="molecule type" value="Genomic_DNA"/>
</dbReference>
<proteinExistence type="inferred from homology"/>
<reference evidence="10" key="1">
    <citation type="submission" date="2023-10" db="EMBL/GenBank/DDBJ databases">
        <title>Screening of Alkalihalophilus pseudofirmusBZ-TG-HK211 and Its Alleviation of Salt Stress on Rapeseed Growth.</title>
        <authorList>
            <person name="Zhao B."/>
            <person name="Guo T."/>
        </authorList>
    </citation>
    <scope>NUCLEOTIDE SEQUENCE</scope>
    <source>
        <strain evidence="10">BZ-TG-HK211</strain>
    </source>
</reference>
<dbReference type="GO" id="GO:0005886">
    <property type="term" value="C:plasma membrane"/>
    <property type="evidence" value="ECO:0007669"/>
    <property type="project" value="UniProtKB-SubCell"/>
</dbReference>
<comment type="similarity">
    <text evidence="2">Belongs to the alanine or glycine:cation symporter (AGCS) (TC 2.A.25) family.</text>
</comment>
<evidence type="ECO:0000256" key="8">
    <source>
        <dbReference type="ARBA" id="ARBA00023136"/>
    </source>
</evidence>
<protein>
    <submittedName>
        <fullName evidence="10">Alanine:cation symporter family protein</fullName>
    </submittedName>
</protein>
<evidence type="ECO:0000313" key="11">
    <source>
        <dbReference type="Proteomes" id="UP001285636"/>
    </source>
</evidence>
<evidence type="ECO:0000256" key="3">
    <source>
        <dbReference type="ARBA" id="ARBA00022448"/>
    </source>
</evidence>
<evidence type="ECO:0000256" key="6">
    <source>
        <dbReference type="ARBA" id="ARBA00022847"/>
    </source>
</evidence>
<dbReference type="InterPro" id="IPR001463">
    <property type="entry name" value="Na/Ala_symport"/>
</dbReference>
<evidence type="ECO:0000256" key="5">
    <source>
        <dbReference type="ARBA" id="ARBA00022692"/>
    </source>
</evidence>
<keyword evidence="6" id="KW-0769">Symport</keyword>
<comment type="subcellular location">
    <subcellularLocation>
        <location evidence="1">Cell membrane</location>
        <topology evidence="1">Multi-pass membrane protein</topology>
    </subcellularLocation>
</comment>
<keyword evidence="4" id="KW-1003">Cell membrane</keyword>
<sequence>QKKKRIWSEYLLKIAILGMVLYGCVKTAKLAWTLGDIGVGSMAWLNIIAILVLSKTAFKVLKDYETQLKEGKDPVFDPVK</sequence>
<evidence type="ECO:0000256" key="9">
    <source>
        <dbReference type="SAM" id="Phobius"/>
    </source>
</evidence>
<name>A0AAJ2NTI6_ALKPS</name>